<evidence type="ECO:0000313" key="6">
    <source>
        <dbReference type="Proteomes" id="UP001329430"/>
    </source>
</evidence>
<sequence>MEQVRMIVQQQGREARNLLAFNISIDDNFGKVSRKPPCPPRIIESKQANVVCNTRGARIRSASTGRDKRSDLRARYWAFLFGNLQRSVVEIYNTVESHDSITECREVILVLENYLRDFQALSEWFRLKWEYERTPIPQRPTSLAWEVCKTNLTKNPSGKSSPNVGSGRNSPNISGKVSPRILTKSKSTCTSPLPSEEATKADLLATGDCGVAKPNCVILLSPENKTLNTNLQCKESPAPMIDSPSEDQKTYDTFRKVGVQSAEKGINTDTLPSSLVKKPCPVKVNRESQTDDIEKKNIPTTKVSKIEVNKAAKPKQAYSTALIRNSVSKSAPTKPLPTKPSTIIKIPTKTAKPPISKVPYNSILSRSKTVGDMKVSNPIFSTKPKNVTNKAKPTVTLKSTVGIIKPKSTPSASLKVSNHLNSSVETIVNQGNSYENISGNNIGSSVETITENFQKQTDGWLTVKCRSRFKNGAGKPRQSDGDLAWSKRFHQISSTASLPALAFLPDCEAPSPLPETVSKPKLYLKRSHTTLSRVFDSKPKALTAKLQSTREKVEEARKNSELDSETDDEIRNRDAQDDLACEEEHRQKAQQLTEEEERLTQEIAQLQGLQIDIDTETDGTETDGELQCDNDDGENLNQTIENEDSLSLEARYEPMLAGMSWGERVDTLATLEALVARHPGRALELHQKLSNPAQRTSLQETLRKYQAKQARAEHRRQLLQQERSNKLQVLLARVEDVKCAKMQLIEEKRQRMEMRMQRAAQNRKRHLKGIIRKAHDEEEKLKEIAFINELEAKNKRHDFMQLCREQRGRLQGIHEDRRKKQEEKAAKEAAVEERRRALERERLERLDRLKDERRQRDERQLQQQQQRERERQELARGKARDREERLQALQAQQLASTKELQKRIEQKQEESARRHEENMEQIRQRALELSIHRCHNDDNQAPNNALYPTQKLCTVCNVLIKSEVYLMSHLRGRKHQEVVRQTNSGAIIQSTKELEQFNLQQIVDAPLDKEDPKEIAAKERGKTYKKRCKKLRQRMLVKGAEYESQYKPLIIESANKHSLNRNVHTISSITSQAVQGWSPNTISLLNRILNELNRLLCKGPKEDFLAFQTVGGFSGLAKLFNLSQDAHSPIPTKSLIIASNLWQTSCKGVNGIKNCEYVILSNRISAVVDLLNVTLQKLGNCEDVLPTDPLSTSLMQMVTTVLGNTSKEVQQARIQDVVSFIVCVGVVDQLAKCCLSVRGPVHDNPLACAFLLSALEFLAALADHCSEEGDSTHLITTLYGTELMGAVSMLYGTLLPPESAPRTEGQPPPIIPSLCLNLATATFKLLRRVAELDFKKFQGVLGAEGISLQFRHIASHLIWSCTSPTLPKPSNGSKDNTKLLLEAHQQLLHEVIYVTGYFAVGDQDNQMLLVSGQPPSVLQQLCSLPFAYFSVEALSRILYPTLLACCVGNEHTTSILKQELSYELLEEFRKSDYGRNQRLVKLLANK</sequence>
<gene>
    <name evidence="5" type="ORF">RI129_003837</name>
</gene>
<feature type="region of interest" description="Disordered" evidence="2">
    <location>
        <begin position="853"/>
        <end position="920"/>
    </location>
</feature>
<evidence type="ECO:0000259" key="4">
    <source>
        <dbReference type="Pfam" id="PF16501"/>
    </source>
</evidence>
<dbReference type="SUPFAM" id="SSF57667">
    <property type="entry name" value="beta-beta-alpha zinc fingers"/>
    <property type="match status" value="1"/>
</dbReference>
<feature type="coiled-coil region" evidence="1">
    <location>
        <begin position="572"/>
        <end position="612"/>
    </location>
</feature>
<feature type="domain" description="S phase cyclin A-associated protein in the endoplasmic reticulum N-terminal" evidence="4">
    <location>
        <begin position="63"/>
        <end position="155"/>
    </location>
</feature>
<dbReference type="Gene3D" id="3.30.160.60">
    <property type="entry name" value="Classic Zinc Finger"/>
    <property type="match status" value="1"/>
</dbReference>
<dbReference type="PANTHER" id="PTHR31434">
    <property type="entry name" value="S PHASE CYCLIN A-ASSOCIATED PROTEIN IN THE ENDOPLASMIC RETICULUM"/>
    <property type="match status" value="1"/>
</dbReference>
<evidence type="ECO:0008006" key="7">
    <source>
        <dbReference type="Google" id="ProtNLM"/>
    </source>
</evidence>
<feature type="region of interest" description="Disordered" evidence="2">
    <location>
        <begin position="154"/>
        <end position="178"/>
    </location>
</feature>
<evidence type="ECO:0000256" key="1">
    <source>
        <dbReference type="SAM" id="Coils"/>
    </source>
</evidence>
<feature type="coiled-coil region" evidence="1">
    <location>
        <begin position="695"/>
        <end position="762"/>
    </location>
</feature>
<dbReference type="InterPro" id="IPR032446">
    <property type="entry name" value="SCAPER_N"/>
</dbReference>
<feature type="compositionally biased region" description="Polar residues" evidence="2">
    <location>
        <begin position="154"/>
        <end position="175"/>
    </location>
</feature>
<dbReference type="Pfam" id="PF12874">
    <property type="entry name" value="zf-met"/>
    <property type="match status" value="1"/>
</dbReference>
<evidence type="ECO:0000259" key="3">
    <source>
        <dbReference type="Pfam" id="PF12874"/>
    </source>
</evidence>
<protein>
    <recommendedName>
        <fullName evidence="7">S phase cyclin A-associated protein in the endoplasmic reticulum</fullName>
    </recommendedName>
</protein>
<organism evidence="5 6">
    <name type="scientific">Pyrocoelia pectoralis</name>
    <dbReference type="NCBI Taxonomy" id="417401"/>
    <lineage>
        <taxon>Eukaryota</taxon>
        <taxon>Metazoa</taxon>
        <taxon>Ecdysozoa</taxon>
        <taxon>Arthropoda</taxon>
        <taxon>Hexapoda</taxon>
        <taxon>Insecta</taxon>
        <taxon>Pterygota</taxon>
        <taxon>Neoptera</taxon>
        <taxon>Endopterygota</taxon>
        <taxon>Coleoptera</taxon>
        <taxon>Polyphaga</taxon>
        <taxon>Elateriformia</taxon>
        <taxon>Elateroidea</taxon>
        <taxon>Lampyridae</taxon>
        <taxon>Lampyrinae</taxon>
        <taxon>Pyrocoelia</taxon>
    </lineage>
</organism>
<feature type="compositionally biased region" description="Basic and acidic residues" evidence="2">
    <location>
        <begin position="853"/>
        <end position="886"/>
    </location>
</feature>
<keyword evidence="6" id="KW-1185">Reference proteome</keyword>
<reference evidence="5 6" key="1">
    <citation type="journal article" date="2024" name="Insects">
        <title>An Improved Chromosome-Level Genome Assembly of the Firefly Pyrocoelia pectoralis.</title>
        <authorList>
            <person name="Fu X."/>
            <person name="Meyer-Rochow V.B."/>
            <person name="Ballantyne L."/>
            <person name="Zhu X."/>
        </authorList>
    </citation>
    <scope>NUCLEOTIDE SEQUENCE [LARGE SCALE GENOMIC DNA]</scope>
    <source>
        <strain evidence="5">XCY_ONT2</strain>
    </source>
</reference>
<dbReference type="EMBL" id="JAVRBK010000002">
    <property type="protein sequence ID" value="KAK5648945.1"/>
    <property type="molecule type" value="Genomic_DNA"/>
</dbReference>
<comment type="caution">
    <text evidence="5">The sequence shown here is derived from an EMBL/GenBank/DDBJ whole genome shotgun (WGS) entry which is preliminary data.</text>
</comment>
<name>A0AAN7VJ42_9COLE</name>
<dbReference type="InterPro" id="IPR036236">
    <property type="entry name" value="Znf_C2H2_sf"/>
</dbReference>
<evidence type="ECO:0000313" key="5">
    <source>
        <dbReference type="EMBL" id="KAK5648945.1"/>
    </source>
</evidence>
<dbReference type="InterPro" id="IPR013087">
    <property type="entry name" value="Znf_C2H2_type"/>
</dbReference>
<accession>A0AAN7VJ42</accession>
<feature type="compositionally biased region" description="Basic and acidic residues" evidence="2">
    <location>
        <begin position="548"/>
        <end position="561"/>
    </location>
</feature>
<keyword evidence="1" id="KW-0175">Coiled coil</keyword>
<proteinExistence type="predicted"/>
<dbReference type="Pfam" id="PF16501">
    <property type="entry name" value="SCAPER_N"/>
    <property type="match status" value="1"/>
</dbReference>
<dbReference type="Proteomes" id="UP001329430">
    <property type="component" value="Chromosome 2"/>
</dbReference>
<feature type="compositionally biased region" description="Basic and acidic residues" evidence="2">
    <location>
        <begin position="899"/>
        <end position="920"/>
    </location>
</feature>
<dbReference type="PANTHER" id="PTHR31434:SF2">
    <property type="entry name" value="S PHASE CYCLIN A-ASSOCIATED PROTEIN IN THE ENDOPLASMIC RETICULUM"/>
    <property type="match status" value="1"/>
</dbReference>
<feature type="region of interest" description="Disordered" evidence="2">
    <location>
        <begin position="546"/>
        <end position="571"/>
    </location>
</feature>
<feature type="domain" description="C2H2-type" evidence="3">
    <location>
        <begin position="953"/>
        <end position="975"/>
    </location>
</feature>
<evidence type="ECO:0000256" key="2">
    <source>
        <dbReference type="SAM" id="MobiDB-lite"/>
    </source>
</evidence>